<gene>
    <name evidence="2" type="ORF">BJ508DRAFT_335955</name>
</gene>
<evidence type="ECO:0000313" key="3">
    <source>
        <dbReference type="Proteomes" id="UP000275078"/>
    </source>
</evidence>
<feature type="compositionally biased region" description="Basic and acidic residues" evidence="1">
    <location>
        <begin position="92"/>
        <end position="103"/>
    </location>
</feature>
<name>A0A3N4HGL2_ASCIM</name>
<evidence type="ECO:0000256" key="1">
    <source>
        <dbReference type="SAM" id="MobiDB-lite"/>
    </source>
</evidence>
<accession>A0A3N4HGL2</accession>
<reference evidence="2 3" key="1">
    <citation type="journal article" date="2018" name="Nat. Ecol. Evol.">
        <title>Pezizomycetes genomes reveal the molecular basis of ectomycorrhizal truffle lifestyle.</title>
        <authorList>
            <person name="Murat C."/>
            <person name="Payen T."/>
            <person name="Noel B."/>
            <person name="Kuo A."/>
            <person name="Morin E."/>
            <person name="Chen J."/>
            <person name="Kohler A."/>
            <person name="Krizsan K."/>
            <person name="Balestrini R."/>
            <person name="Da Silva C."/>
            <person name="Montanini B."/>
            <person name="Hainaut M."/>
            <person name="Levati E."/>
            <person name="Barry K.W."/>
            <person name="Belfiori B."/>
            <person name="Cichocki N."/>
            <person name="Clum A."/>
            <person name="Dockter R.B."/>
            <person name="Fauchery L."/>
            <person name="Guy J."/>
            <person name="Iotti M."/>
            <person name="Le Tacon F."/>
            <person name="Lindquist E.A."/>
            <person name="Lipzen A."/>
            <person name="Malagnac F."/>
            <person name="Mello A."/>
            <person name="Molinier V."/>
            <person name="Miyauchi S."/>
            <person name="Poulain J."/>
            <person name="Riccioni C."/>
            <person name="Rubini A."/>
            <person name="Sitrit Y."/>
            <person name="Splivallo R."/>
            <person name="Traeger S."/>
            <person name="Wang M."/>
            <person name="Zifcakova L."/>
            <person name="Wipf D."/>
            <person name="Zambonelli A."/>
            <person name="Paolocci F."/>
            <person name="Nowrousian M."/>
            <person name="Ottonello S."/>
            <person name="Baldrian P."/>
            <person name="Spatafora J.W."/>
            <person name="Henrissat B."/>
            <person name="Nagy L.G."/>
            <person name="Aury J.M."/>
            <person name="Wincker P."/>
            <person name="Grigoriev I.V."/>
            <person name="Bonfante P."/>
            <person name="Martin F.M."/>
        </authorList>
    </citation>
    <scope>NUCLEOTIDE SEQUENCE [LARGE SCALE GENOMIC DNA]</scope>
    <source>
        <strain evidence="2 3">RN42</strain>
    </source>
</reference>
<feature type="compositionally biased region" description="Basic and acidic residues" evidence="1">
    <location>
        <begin position="61"/>
        <end position="84"/>
    </location>
</feature>
<dbReference type="EMBL" id="ML119922">
    <property type="protein sequence ID" value="RPA71511.1"/>
    <property type="molecule type" value="Genomic_DNA"/>
</dbReference>
<evidence type="ECO:0000313" key="2">
    <source>
        <dbReference type="EMBL" id="RPA71511.1"/>
    </source>
</evidence>
<feature type="region of interest" description="Disordered" evidence="1">
    <location>
        <begin position="1"/>
        <end position="33"/>
    </location>
</feature>
<sequence>MAPSSSKIIKSRTKKRKEPFSQQVVAHQHDLHHQTKLCLQVERHLFERKPLASGNAKKPKKNGERNVDMNEEKMDTSRKVEAKKKTQGSAVDKGHPDKDGSEKKKNKKTENSLIPSKCDATVPNPQ</sequence>
<proteinExistence type="predicted"/>
<feature type="region of interest" description="Disordered" evidence="1">
    <location>
        <begin position="47"/>
        <end position="126"/>
    </location>
</feature>
<organism evidence="2 3">
    <name type="scientific">Ascobolus immersus RN42</name>
    <dbReference type="NCBI Taxonomy" id="1160509"/>
    <lineage>
        <taxon>Eukaryota</taxon>
        <taxon>Fungi</taxon>
        <taxon>Dikarya</taxon>
        <taxon>Ascomycota</taxon>
        <taxon>Pezizomycotina</taxon>
        <taxon>Pezizomycetes</taxon>
        <taxon>Pezizales</taxon>
        <taxon>Ascobolaceae</taxon>
        <taxon>Ascobolus</taxon>
    </lineage>
</organism>
<dbReference type="AlphaFoldDB" id="A0A3N4HGL2"/>
<dbReference type="Proteomes" id="UP000275078">
    <property type="component" value="Unassembled WGS sequence"/>
</dbReference>
<protein>
    <submittedName>
        <fullName evidence="2">Uncharacterized protein</fullName>
    </submittedName>
</protein>
<keyword evidence="3" id="KW-1185">Reference proteome</keyword>